<organism evidence="3 4">
    <name type="scientific">Puccinia coronata f. sp. avenae</name>
    <dbReference type="NCBI Taxonomy" id="200324"/>
    <lineage>
        <taxon>Eukaryota</taxon>
        <taxon>Fungi</taxon>
        <taxon>Dikarya</taxon>
        <taxon>Basidiomycota</taxon>
        <taxon>Pucciniomycotina</taxon>
        <taxon>Pucciniomycetes</taxon>
        <taxon>Pucciniales</taxon>
        <taxon>Pucciniaceae</taxon>
        <taxon>Puccinia</taxon>
    </lineage>
</organism>
<dbReference type="EMBL" id="PGCI01000082">
    <property type="protein sequence ID" value="PLW42061.1"/>
    <property type="molecule type" value="Genomic_DNA"/>
</dbReference>
<feature type="compositionally biased region" description="Basic and acidic residues" evidence="1">
    <location>
        <begin position="576"/>
        <end position="586"/>
    </location>
</feature>
<evidence type="ECO:0000313" key="4">
    <source>
        <dbReference type="Proteomes" id="UP000235392"/>
    </source>
</evidence>
<evidence type="ECO:0000313" key="3">
    <source>
        <dbReference type="EMBL" id="PLW42061.1"/>
    </source>
</evidence>
<keyword evidence="2" id="KW-0812">Transmembrane</keyword>
<feature type="region of interest" description="Disordered" evidence="1">
    <location>
        <begin position="37"/>
        <end position="124"/>
    </location>
</feature>
<comment type="caution">
    <text evidence="3">The sequence shown here is derived from an EMBL/GenBank/DDBJ whole genome shotgun (WGS) entry which is preliminary data.</text>
</comment>
<dbReference type="AlphaFoldDB" id="A0A2N5UWC4"/>
<accession>A0A2N5UWC4</accession>
<proteinExistence type="predicted"/>
<feature type="compositionally biased region" description="Pro residues" evidence="1">
    <location>
        <begin position="111"/>
        <end position="121"/>
    </location>
</feature>
<feature type="transmembrane region" description="Helical" evidence="2">
    <location>
        <begin position="473"/>
        <end position="498"/>
    </location>
</feature>
<keyword evidence="2" id="KW-1133">Transmembrane helix</keyword>
<name>A0A2N5UWC4_9BASI</name>
<feature type="compositionally biased region" description="Low complexity" evidence="1">
    <location>
        <begin position="58"/>
        <end position="69"/>
    </location>
</feature>
<feature type="compositionally biased region" description="Polar residues" evidence="1">
    <location>
        <begin position="70"/>
        <end position="80"/>
    </location>
</feature>
<dbReference type="Proteomes" id="UP000235392">
    <property type="component" value="Unassembled WGS sequence"/>
</dbReference>
<feature type="region of interest" description="Disordered" evidence="1">
    <location>
        <begin position="536"/>
        <end position="742"/>
    </location>
</feature>
<feature type="compositionally biased region" description="Low complexity" evidence="1">
    <location>
        <begin position="649"/>
        <end position="680"/>
    </location>
</feature>
<feature type="region of interest" description="Disordered" evidence="1">
    <location>
        <begin position="269"/>
        <end position="295"/>
    </location>
</feature>
<evidence type="ECO:0000256" key="2">
    <source>
        <dbReference type="SAM" id="Phobius"/>
    </source>
</evidence>
<feature type="transmembrane region" description="Helical" evidence="2">
    <location>
        <begin position="357"/>
        <end position="379"/>
    </location>
</feature>
<feature type="transmembrane region" description="Helical" evidence="2">
    <location>
        <begin position="385"/>
        <end position="405"/>
    </location>
</feature>
<keyword evidence="2" id="KW-0472">Membrane</keyword>
<feature type="compositionally biased region" description="Low complexity" evidence="1">
    <location>
        <begin position="609"/>
        <end position="620"/>
    </location>
</feature>
<reference evidence="3 4" key="1">
    <citation type="submission" date="2017-11" db="EMBL/GenBank/DDBJ databases">
        <title>De novo assembly and phasing of dikaryotic genomes from two isolates of Puccinia coronata f. sp. avenae, the causal agent of oat crown rust.</title>
        <authorList>
            <person name="Miller M.E."/>
            <person name="Zhang Y."/>
            <person name="Omidvar V."/>
            <person name="Sperschneider J."/>
            <person name="Schwessinger B."/>
            <person name="Raley C."/>
            <person name="Palmer J.M."/>
            <person name="Garnica D."/>
            <person name="Upadhyaya N."/>
            <person name="Rathjen J."/>
            <person name="Taylor J.M."/>
            <person name="Park R.F."/>
            <person name="Dodds P.N."/>
            <person name="Hirsch C.D."/>
            <person name="Kianian S.F."/>
            <person name="Figueroa M."/>
        </authorList>
    </citation>
    <scope>NUCLEOTIDE SEQUENCE [LARGE SCALE GENOMIC DNA]</scope>
    <source>
        <strain evidence="3">12SD80</strain>
    </source>
</reference>
<feature type="compositionally biased region" description="Basic residues" evidence="1">
    <location>
        <begin position="214"/>
        <end position="228"/>
    </location>
</feature>
<feature type="region of interest" description="Disordered" evidence="1">
    <location>
        <begin position="197"/>
        <end position="251"/>
    </location>
</feature>
<feature type="compositionally biased region" description="Polar residues" evidence="1">
    <location>
        <begin position="551"/>
        <end position="560"/>
    </location>
</feature>
<protein>
    <submittedName>
        <fullName evidence="3">Uncharacterized protein</fullName>
    </submittedName>
</protein>
<feature type="compositionally biased region" description="Basic residues" evidence="1">
    <location>
        <begin position="283"/>
        <end position="292"/>
    </location>
</feature>
<sequence>MSSYSSSHLSRSTLDQLTDLSIPILSPTVTDLLCLTPTFPPQHPLPPTPPTPSNDLQTTDPPHSPPTDSLCLTPTTQQSLLHPPITHLRKRSTRPTTSTIPSSPLAAVPESLPPAPTPATQPSPIVTTSHFTRSLLPTSSHRKTIGPHRASKFSLATVNTNGLVLVPTDAHQHQPLMIAPITNISTMPLYLVQPFLSPNSNKSASQPNTPHNPPHTHHHHQHHHHHHPSWPASPMPQHPKKSDHPQINPPPLIKLAHKIMLMLAAHQPTSRIPTQPHPTKPGNQHHHHHQHSNHNTQKYYLSEIGGRLVRAMMKPFSLRQNEKLLTQAEKTIMFSDHYCCFAIPLYNTGIYSILAQFTLFGFVFGILSFSAPTILAIVLDFAFTAFFGILCLAIGFIQALGFFGVYKEKPDIFKKYVMANMALLGVTFAYSLVLLIMSSTKHQTAIDQCLLQFVSNEEFLQGPSSTSHDVCSIWTYAQLGVCFFVWFLFFFAQLYFCYMVKVWGKDQKLDHIRYQSIISAVRQSHAASTLQPGLLEGDEWESGSRAGSLDVRSSTLSGQSRGVGLGKPVLNGGSRLKNEVEWKKIDPTVLNDNKPQPQRQESDIPLASPPQQSTSSSSASRKQKFKELDPADNDSAQQPPYHQHHHHQQQQQQQPQQQQLTAVASSASTAVDTITSATSSRARKSPRIGLAPTGNWIEAIRQPPPSPRRRPRDPQEDLAAEYSNSQQLADDREYYRSKLGSP</sequence>
<feature type="compositionally biased region" description="Pro residues" evidence="1">
    <location>
        <begin position="38"/>
        <end position="52"/>
    </location>
</feature>
<evidence type="ECO:0000256" key="1">
    <source>
        <dbReference type="SAM" id="MobiDB-lite"/>
    </source>
</evidence>
<gene>
    <name evidence="3" type="ORF">PCASD_11941</name>
</gene>
<feature type="compositionally biased region" description="Polar residues" evidence="1">
    <location>
        <begin position="590"/>
        <end position="599"/>
    </location>
</feature>
<feature type="transmembrane region" description="Helical" evidence="2">
    <location>
        <begin position="417"/>
        <end position="437"/>
    </location>
</feature>
<feature type="compositionally biased region" description="Low complexity" evidence="1">
    <location>
        <begin position="94"/>
        <end position="104"/>
    </location>
</feature>